<protein>
    <submittedName>
        <fullName evidence="2">Uncharacterized protein</fullName>
    </submittedName>
</protein>
<name>A0A2H1GNT4_ZYMTR</name>
<evidence type="ECO:0000313" key="2">
    <source>
        <dbReference type="EMBL" id="SMR55191.1"/>
    </source>
</evidence>
<gene>
    <name evidence="2" type="ORF">ZT1E4_G7538</name>
</gene>
<sequence length="656" mass="70155">MEELMAEAPDVEEGPDEGEASDEEEERNEARLVLRVVDGAKDEGLAEARDELAPPDATDELDTEFELVEGWLCAKLDVVLRGELATGAKDVVAVRDEDGVDKLVLRLADGLGEEVLKIELVVLLEDKLNGARLVVKLADDAGKLNGTRLVLRLVDIADELEDKLTVWDVVAADDELEARGDNVVTSGDDEVDTMLTGAELVDTVVEALPGVIVDCETGTVWDVIACVPADISIAGAFGLHLRMEVPIADEATSGKLEGKPVKIAAGEADRVADVEDVDREEVAKVEELKNPTGDAEVMVVPLEVEASCTVVPLEGETLCGVVPVEDETLCIVVPADGETLGIVVSALCIVVPVDGNGLDAALGLADDVTAEDTALEREEFELAKIELGADKLDIAAGDELDLIAVDGEEADAEDELAMTGFDVNDERIDDEVKDVAERVVDGPTGEVVLVRDKEVVEMLEALIVDNRADVLELVPVPLVSSFKNVKPSPLAMPSTRLDRRPVVIEDRVVVALDKLVVVPVDEFKAEARLAEVEVLVMEELPTPDAEELLVIGAEELLTTGAEELPTTGAEELKAVTVNELEFIWTPIDDDASIELPLGRHLSIDASASEENPTSKEMLAMRHSYPGQQPGWNSMFVMGSMQRAFGATQEGVAVAAE</sequence>
<dbReference type="EMBL" id="LT854259">
    <property type="protein sequence ID" value="SMR55191.1"/>
    <property type="molecule type" value="Genomic_DNA"/>
</dbReference>
<accession>A0A2H1GNT4</accession>
<feature type="compositionally biased region" description="Acidic residues" evidence="1">
    <location>
        <begin position="1"/>
        <end position="27"/>
    </location>
</feature>
<evidence type="ECO:0000313" key="3">
    <source>
        <dbReference type="Proteomes" id="UP000245764"/>
    </source>
</evidence>
<feature type="region of interest" description="Disordered" evidence="1">
    <location>
        <begin position="1"/>
        <end position="29"/>
    </location>
</feature>
<reference evidence="3" key="1">
    <citation type="submission" date="2017-05" db="EMBL/GenBank/DDBJ databases">
        <authorList>
            <person name="Song R."/>
            <person name="Chenine A.L."/>
            <person name="Ruprecht R.M."/>
        </authorList>
    </citation>
    <scope>NUCLEOTIDE SEQUENCE [LARGE SCALE GENOMIC DNA]</scope>
</reference>
<dbReference type="Proteomes" id="UP000245764">
    <property type="component" value="Chromosome 7"/>
</dbReference>
<evidence type="ECO:0000256" key="1">
    <source>
        <dbReference type="SAM" id="MobiDB-lite"/>
    </source>
</evidence>
<proteinExistence type="predicted"/>
<organism evidence="2 3">
    <name type="scientific">Zymoseptoria tritici ST99CH_1E4</name>
    <dbReference type="NCBI Taxonomy" id="1276532"/>
    <lineage>
        <taxon>Eukaryota</taxon>
        <taxon>Fungi</taxon>
        <taxon>Dikarya</taxon>
        <taxon>Ascomycota</taxon>
        <taxon>Pezizomycotina</taxon>
        <taxon>Dothideomycetes</taxon>
        <taxon>Dothideomycetidae</taxon>
        <taxon>Mycosphaerellales</taxon>
        <taxon>Mycosphaerellaceae</taxon>
        <taxon>Zymoseptoria</taxon>
    </lineage>
</organism>
<dbReference type="AlphaFoldDB" id="A0A2H1GNT4"/>